<organism evidence="1 2">
    <name type="scientific">Acidisarcina polymorpha</name>
    <dbReference type="NCBI Taxonomy" id="2211140"/>
    <lineage>
        <taxon>Bacteria</taxon>
        <taxon>Pseudomonadati</taxon>
        <taxon>Acidobacteriota</taxon>
        <taxon>Terriglobia</taxon>
        <taxon>Terriglobales</taxon>
        <taxon>Acidobacteriaceae</taxon>
        <taxon>Acidisarcina</taxon>
    </lineage>
</organism>
<reference evidence="1 2" key="1">
    <citation type="journal article" date="2018" name="Front. Microbiol.">
        <title>Hydrolytic Capabilities as a Key to Environmental Success: Chitinolytic and Cellulolytic Acidobacteria From Acidic Sub-arctic Soils and Boreal Peatlands.</title>
        <authorList>
            <person name="Belova S.E."/>
            <person name="Ravin N.V."/>
            <person name="Pankratov T.A."/>
            <person name="Rakitin A.L."/>
            <person name="Ivanova A.A."/>
            <person name="Beletsky A.V."/>
            <person name="Mardanov A.V."/>
            <person name="Sinninghe Damste J.S."/>
            <person name="Dedysh S.N."/>
        </authorList>
    </citation>
    <scope>NUCLEOTIDE SEQUENCE [LARGE SCALE GENOMIC DNA]</scope>
    <source>
        <strain evidence="1 2">SBC82</strain>
    </source>
</reference>
<keyword evidence="2" id="KW-1185">Reference proteome</keyword>
<name>A0A2Z5FZB5_9BACT</name>
<dbReference type="Proteomes" id="UP000253606">
    <property type="component" value="Chromosome"/>
</dbReference>
<dbReference type="PANTHER" id="PTHR48267">
    <property type="entry name" value="CUPREDOXIN SUPERFAMILY PROTEIN"/>
    <property type="match status" value="1"/>
</dbReference>
<gene>
    <name evidence="1" type="ORF">ACPOL_2884</name>
</gene>
<dbReference type="InterPro" id="IPR008972">
    <property type="entry name" value="Cupredoxin"/>
</dbReference>
<proteinExistence type="predicted"/>
<dbReference type="EMBL" id="CP030840">
    <property type="protein sequence ID" value="AXC12188.1"/>
    <property type="molecule type" value="Genomic_DNA"/>
</dbReference>
<accession>A0A2Z5FZB5</accession>
<dbReference type="AlphaFoldDB" id="A0A2Z5FZB5"/>
<dbReference type="PANTHER" id="PTHR48267:SF1">
    <property type="entry name" value="BILIRUBIN OXIDASE"/>
    <property type="match status" value="1"/>
</dbReference>
<protein>
    <submittedName>
        <fullName evidence="1">Multicopper oxidase</fullName>
    </submittedName>
</protein>
<evidence type="ECO:0000313" key="2">
    <source>
        <dbReference type="Proteomes" id="UP000253606"/>
    </source>
</evidence>
<dbReference type="KEGG" id="abas:ACPOL_2884"/>
<evidence type="ECO:0000313" key="1">
    <source>
        <dbReference type="EMBL" id="AXC12188.1"/>
    </source>
</evidence>
<sequence length="230" mass="25258">MPAGEKEIALMICDRSFDADGSLLYPSIDSSLAGHLGVSHEYMGGVLGDVMLVNGAPWPRLEVFNTRYRLRILNASNARNLELSLEPSPKDGPVLLQIGSDGGLLEKPVPHRSLPIAPAEKFDIIVDFSQYNIGTSITLRNKQATDNGADIMRFDVVRREKDDSSIPEKLSDFERSDPHDAVTTRLFDFSYGPWTGSSLSRFLCSVAEDPAPRSKEACRHDISSSSHNAP</sequence>
<dbReference type="InterPro" id="IPR045087">
    <property type="entry name" value="Cu-oxidase_fam"/>
</dbReference>
<dbReference type="SUPFAM" id="SSF49503">
    <property type="entry name" value="Cupredoxins"/>
    <property type="match status" value="1"/>
</dbReference>
<dbReference type="Gene3D" id="2.60.40.420">
    <property type="entry name" value="Cupredoxins - blue copper proteins"/>
    <property type="match status" value="1"/>
</dbReference>